<protein>
    <submittedName>
        <fullName evidence="1">Uncharacterized protein</fullName>
    </submittedName>
</protein>
<sequence length="146" mass="15432">MKSFALLVVSHKNPTLREQVFLGKPGVCLQAIVGVRLKVGGLAAMRSTKVSQPLTVSPSIQGNLHEEANVCRFFLLVAGVAQVAYANTVPSVSQDASVVVSPFAQHEINKVGISMLASLGGLPPIECPEGTYRTGAGHCQPDFDFD</sequence>
<evidence type="ECO:0000313" key="1">
    <source>
        <dbReference type="EMBL" id="QXI36488.1"/>
    </source>
</evidence>
<proteinExistence type="predicted"/>
<organism evidence="1 2">
    <name type="scientific">Pseudomonas xantholysinigenes</name>
    <dbReference type="NCBI Taxonomy" id="2745490"/>
    <lineage>
        <taxon>Bacteria</taxon>
        <taxon>Pseudomonadati</taxon>
        <taxon>Pseudomonadota</taxon>
        <taxon>Gammaproteobacteria</taxon>
        <taxon>Pseudomonadales</taxon>
        <taxon>Pseudomonadaceae</taxon>
        <taxon>Pseudomonas</taxon>
    </lineage>
</organism>
<name>A0A9E6TUP9_9PSED</name>
<gene>
    <name evidence="1" type="ORF">HU772_014105</name>
</gene>
<evidence type="ECO:0000313" key="2">
    <source>
        <dbReference type="Proteomes" id="UP000633418"/>
    </source>
</evidence>
<dbReference type="EMBL" id="CP077095">
    <property type="protein sequence ID" value="QXI36488.1"/>
    <property type="molecule type" value="Genomic_DNA"/>
</dbReference>
<reference evidence="1 2" key="1">
    <citation type="journal article" date="2020" name="Microorganisms">
        <title>Reliable Identification of Environmental Pseudomonas Isolates Using the rpoD Gene.</title>
        <authorList>
            <consortium name="The Broad Institute Genome Sequencing Platform"/>
            <person name="Girard L."/>
            <person name="Lood C."/>
            <person name="Rokni-Zadeh H."/>
            <person name="van Noort V."/>
            <person name="Lavigne R."/>
            <person name="De Mot R."/>
        </authorList>
    </citation>
    <scope>NUCLEOTIDE SEQUENCE [LARGE SCALE GENOMIC DNA]</scope>
    <source>
        <strain evidence="1 2">RW9S1A</strain>
    </source>
</reference>
<dbReference type="RefSeq" id="WP_186654705.1">
    <property type="nucleotide sequence ID" value="NZ_CP077095.1"/>
</dbReference>
<reference evidence="1 2" key="2">
    <citation type="journal article" date="2021" name="Microorganisms">
        <title>The Ever-Expanding Pseudomonas Genus: Description of 43 New Species and Partition of the Pseudomonas putida Group.</title>
        <authorList>
            <person name="Girard L."/>
            <person name="Lood C."/>
            <person name="Hofte M."/>
            <person name="Vandamme P."/>
            <person name="Rokni-Zadeh H."/>
            <person name="van Noort V."/>
            <person name="Lavigne R."/>
            <person name="De Mot R."/>
        </authorList>
    </citation>
    <scope>NUCLEOTIDE SEQUENCE [LARGE SCALE GENOMIC DNA]</scope>
    <source>
        <strain evidence="1 2">RW9S1A</strain>
    </source>
</reference>
<dbReference type="Proteomes" id="UP000633418">
    <property type="component" value="Chromosome"/>
</dbReference>
<dbReference type="AlphaFoldDB" id="A0A9E6TUP9"/>
<accession>A0A9E6TUP9</accession>
<keyword evidence="2" id="KW-1185">Reference proteome</keyword>
<dbReference type="KEGG" id="pxn:HU772_014105"/>